<feature type="domain" description="Ig-like" evidence="5">
    <location>
        <begin position="585"/>
        <end position="668"/>
    </location>
</feature>
<dbReference type="PROSITE" id="PS50835">
    <property type="entry name" value="IG_LIKE"/>
    <property type="match status" value="6"/>
</dbReference>
<dbReference type="InterPro" id="IPR007110">
    <property type="entry name" value="Ig-like_dom"/>
</dbReference>
<feature type="domain" description="Ig-like" evidence="5">
    <location>
        <begin position="140"/>
        <end position="222"/>
    </location>
</feature>
<evidence type="ECO:0000256" key="1">
    <source>
        <dbReference type="ARBA" id="ARBA00004167"/>
    </source>
</evidence>
<proteinExistence type="predicted"/>
<protein>
    <submittedName>
        <fullName evidence="7">B-cell receptor CD22</fullName>
    </submittedName>
</protein>
<dbReference type="SMART" id="SM00408">
    <property type="entry name" value="IGc2"/>
    <property type="match status" value="4"/>
</dbReference>
<dbReference type="Pfam" id="PF13895">
    <property type="entry name" value="Ig_2"/>
    <property type="match status" value="1"/>
</dbReference>
<dbReference type="Gene3D" id="2.60.40.10">
    <property type="entry name" value="Immunoglobulins"/>
    <property type="match status" value="7"/>
</dbReference>
<dbReference type="SUPFAM" id="SSF48726">
    <property type="entry name" value="Immunoglobulin"/>
    <property type="match status" value="6"/>
</dbReference>
<dbReference type="PANTHER" id="PTHR46958">
    <property type="entry name" value="B-CELL RECEPTOR CD22"/>
    <property type="match status" value="1"/>
</dbReference>
<dbReference type="RefSeq" id="XP_030742229.1">
    <property type="nucleotide sequence ID" value="XM_030886369.1"/>
</dbReference>
<comment type="subcellular location">
    <subcellularLocation>
        <location evidence="1">Membrane</location>
        <topology evidence="1">Single-pass membrane protein</topology>
    </subcellularLocation>
</comment>
<organism evidence="6 7">
    <name type="scientific">Echinops telfairi</name>
    <name type="common">Lesser hedgehog tenrec</name>
    <dbReference type="NCBI Taxonomy" id="9371"/>
    <lineage>
        <taxon>Eukaryota</taxon>
        <taxon>Metazoa</taxon>
        <taxon>Chordata</taxon>
        <taxon>Craniata</taxon>
        <taxon>Vertebrata</taxon>
        <taxon>Euteleostomi</taxon>
        <taxon>Mammalia</taxon>
        <taxon>Eutheria</taxon>
        <taxon>Afrotheria</taxon>
        <taxon>Tenrecidae</taxon>
        <taxon>Tenrecinae</taxon>
        <taxon>Echinops</taxon>
    </lineage>
</organism>
<keyword evidence="6" id="KW-1185">Reference proteome</keyword>
<keyword evidence="3" id="KW-1015">Disulfide bond</keyword>
<evidence type="ECO:0000256" key="4">
    <source>
        <dbReference type="SAM" id="SignalP"/>
    </source>
</evidence>
<keyword evidence="7" id="KW-0675">Receptor</keyword>
<dbReference type="Proteomes" id="UP000694863">
    <property type="component" value="Unplaced"/>
</dbReference>
<dbReference type="PANTHER" id="PTHR46958:SF1">
    <property type="entry name" value="B-CELL RECEPTOR CD22"/>
    <property type="match status" value="1"/>
</dbReference>
<feature type="domain" description="Ig-like" evidence="5">
    <location>
        <begin position="323"/>
        <end position="406"/>
    </location>
</feature>
<evidence type="ECO:0000259" key="5">
    <source>
        <dbReference type="PROSITE" id="PS50835"/>
    </source>
</evidence>
<evidence type="ECO:0000313" key="6">
    <source>
        <dbReference type="Proteomes" id="UP000694863"/>
    </source>
</evidence>
<dbReference type="InterPro" id="IPR036179">
    <property type="entry name" value="Ig-like_dom_sf"/>
</dbReference>
<sequence>MHLLGPLILLFEYWSFSDSAGWNFNHPGTLYTWEGACAWIPCLYTKAGPKRPLKDFTLYHNHDFDDVTKNFSGTILYPTPEVPGQVTRVQYLGDMLNNCSLSIQPAHTNDSGRLGLRMTSETDRWMETINLNVSERPPPPHIQLPHHIQEFQEVTLTCTLNFACPGYPIQLQWSLEYQTDTYTSLKPELVSTESKLTFQPQWTHHGKNLTCKVHDPKTKLFSQQTLLLDVKHRPQVEIKVSPKEATVMKGESVTMTCHITSSNPEDTTISWFKDKAKLRKYNTATLNLPRVTKEDSGTYHCQASNSVGYGNSEDVVLQVQFVPEPSSVQILPLPAREGSMVELTCVSPAHPPPTNYTWYHNGKEVPGRTDQKFQIPKLLLLHAGNYCCLAENSLGLGQIGQEAELDVQYSPKGVTVVVQNPAPIREGDDVTLVCNYKSSNPRVTRYEWTPQVPRNQSFPEVLRIRKVTWDIGPIACQACNVWCQQAPFVHLEVEYVPRDVRVLKISPQTEIHSGQRVLLQCDFSSSRPPEVRFFWKKNGSLLAEGRQLSFVAVAPEDAGNYSCMASNSVGQTTSKAWRLHVLYAPRRLRVSMVPGDRVMEGKKAALVCESDANPPVSQFTWFDGNNENLHQTGQTLRLDPAQVQHTGAYRCQGANQLGVGVSPPRTLTVYYSPETIGKRTAVGIGACLSIFILAICGVKLRKGWKRIQARQGLQENSSGQSFFVRKKKVRRAHLSDTPASLGCYNPVMEDPVSYAALRFPAGETDTGGSGSVGMSASTPNREEMVTYSVLQKPPVVDYENVAPALAEEEEGIHYSELVHFGMGERPPAHDKVDYVTLKP</sequence>
<dbReference type="InterPro" id="IPR013783">
    <property type="entry name" value="Ig-like_fold"/>
</dbReference>
<name>A0ABM1VKN3_ECHTE</name>
<keyword evidence="4" id="KW-0732">Signal</keyword>
<dbReference type="SMART" id="SM00409">
    <property type="entry name" value="IG"/>
    <property type="match status" value="7"/>
</dbReference>
<dbReference type="GeneID" id="101653311"/>
<feature type="signal peptide" evidence="4">
    <location>
        <begin position="1"/>
        <end position="19"/>
    </location>
</feature>
<keyword evidence="2" id="KW-0472">Membrane</keyword>
<dbReference type="CDD" id="cd00096">
    <property type="entry name" value="Ig"/>
    <property type="match status" value="2"/>
</dbReference>
<feature type="domain" description="Ig-like" evidence="5">
    <location>
        <begin position="411"/>
        <end position="494"/>
    </location>
</feature>
<feature type="domain" description="Ig-like" evidence="5">
    <location>
        <begin position="234"/>
        <end position="318"/>
    </location>
</feature>
<reference evidence="7" key="1">
    <citation type="submission" date="2025-08" db="UniProtKB">
        <authorList>
            <consortium name="RefSeq"/>
        </authorList>
    </citation>
    <scope>IDENTIFICATION</scope>
</reference>
<evidence type="ECO:0000256" key="2">
    <source>
        <dbReference type="ARBA" id="ARBA00023136"/>
    </source>
</evidence>
<dbReference type="InterPro" id="IPR013162">
    <property type="entry name" value="CD80_C2-set"/>
</dbReference>
<dbReference type="InterPro" id="IPR003598">
    <property type="entry name" value="Ig_sub2"/>
</dbReference>
<gene>
    <name evidence="7" type="primary">CD22</name>
</gene>
<dbReference type="InterPro" id="IPR003599">
    <property type="entry name" value="Ig_sub"/>
</dbReference>
<feature type="chain" id="PRO_5047001938" evidence="4">
    <location>
        <begin position="20"/>
        <end position="839"/>
    </location>
</feature>
<dbReference type="Pfam" id="PF13927">
    <property type="entry name" value="Ig_3"/>
    <property type="match status" value="3"/>
</dbReference>
<evidence type="ECO:0000256" key="3">
    <source>
        <dbReference type="ARBA" id="ARBA00023157"/>
    </source>
</evidence>
<dbReference type="Pfam" id="PF08205">
    <property type="entry name" value="C2-set_2"/>
    <property type="match status" value="1"/>
</dbReference>
<feature type="domain" description="Ig-like" evidence="5">
    <location>
        <begin position="497"/>
        <end position="574"/>
    </location>
</feature>
<evidence type="ECO:0000313" key="7">
    <source>
        <dbReference type="RefSeq" id="XP_030742229.1"/>
    </source>
</evidence>
<accession>A0ABM1VKN3</accession>